<gene>
    <name evidence="1" type="ORF">EGM_07001</name>
</gene>
<evidence type="ECO:0000313" key="1">
    <source>
        <dbReference type="EMBL" id="EHH57391.1"/>
    </source>
</evidence>
<dbReference type="EMBL" id="CM001290">
    <property type="protein sequence ID" value="EHH57391.1"/>
    <property type="molecule type" value="Genomic_DNA"/>
</dbReference>
<name>G7PSC5_MACFA</name>
<dbReference type="AlphaFoldDB" id="G7PSC5"/>
<accession>G7PSC5</accession>
<sequence length="53" mass="5932">DQTLLPAQQYIWLLNSHTQMTAPVPQQHFKLALCTASLLCKRKISTAMSSTCL</sequence>
<protein>
    <submittedName>
        <fullName evidence="1">Uncharacterized protein</fullName>
    </submittedName>
</protein>
<proteinExistence type="predicted"/>
<reference evidence="1" key="1">
    <citation type="journal article" date="2011" name="Nat. Biotechnol.">
        <title>Genome sequencing and comparison of two nonhuman primate animal models, the cynomolgus and Chinese rhesus macaques.</title>
        <authorList>
            <person name="Yan G."/>
            <person name="Zhang G."/>
            <person name="Fang X."/>
            <person name="Zhang Y."/>
            <person name="Li C."/>
            <person name="Ling F."/>
            <person name="Cooper D.N."/>
            <person name="Li Q."/>
            <person name="Li Y."/>
            <person name="van Gool A.J."/>
            <person name="Du H."/>
            <person name="Chen J."/>
            <person name="Chen R."/>
            <person name="Zhang P."/>
            <person name="Huang Z."/>
            <person name="Thompson J.R."/>
            <person name="Meng Y."/>
            <person name="Bai Y."/>
            <person name="Wang J."/>
            <person name="Zhuo M."/>
            <person name="Wang T."/>
            <person name="Huang Y."/>
            <person name="Wei L."/>
            <person name="Li J."/>
            <person name="Wang Z."/>
            <person name="Hu H."/>
            <person name="Yang P."/>
            <person name="Le L."/>
            <person name="Stenson P.D."/>
            <person name="Li B."/>
            <person name="Liu X."/>
            <person name="Ball E.V."/>
            <person name="An N."/>
            <person name="Huang Q."/>
            <person name="Zhang Y."/>
            <person name="Fan W."/>
            <person name="Zhang X."/>
            <person name="Li Y."/>
            <person name="Wang W."/>
            <person name="Katze M.G."/>
            <person name="Su B."/>
            <person name="Nielsen R."/>
            <person name="Yang H."/>
            <person name="Wang J."/>
            <person name="Wang X."/>
            <person name="Wang J."/>
        </authorList>
    </citation>
    <scope>NUCLEOTIDE SEQUENCE [LARGE SCALE GENOMIC DNA]</scope>
    <source>
        <strain evidence="1">CE-4</strain>
    </source>
</reference>
<feature type="non-terminal residue" evidence="1">
    <location>
        <position position="1"/>
    </location>
</feature>
<organism>
    <name type="scientific">Macaca fascicularis</name>
    <name type="common">Crab-eating macaque</name>
    <name type="synonym">Cynomolgus monkey</name>
    <dbReference type="NCBI Taxonomy" id="9541"/>
    <lineage>
        <taxon>Eukaryota</taxon>
        <taxon>Metazoa</taxon>
        <taxon>Chordata</taxon>
        <taxon>Craniata</taxon>
        <taxon>Vertebrata</taxon>
        <taxon>Euteleostomi</taxon>
        <taxon>Mammalia</taxon>
        <taxon>Eutheria</taxon>
        <taxon>Euarchontoglires</taxon>
        <taxon>Primates</taxon>
        <taxon>Haplorrhini</taxon>
        <taxon>Catarrhini</taxon>
        <taxon>Cercopithecidae</taxon>
        <taxon>Cercopithecinae</taxon>
        <taxon>Macaca</taxon>
    </lineage>
</organism>
<feature type="non-terminal residue" evidence="1">
    <location>
        <position position="53"/>
    </location>
</feature>
<dbReference type="Proteomes" id="UP000009130">
    <property type="component" value="Chromosome 15"/>
</dbReference>